<feature type="region of interest" description="Disordered" evidence="1">
    <location>
        <begin position="1"/>
        <end position="44"/>
    </location>
</feature>
<dbReference type="SMART" id="SM00155">
    <property type="entry name" value="PLDc"/>
    <property type="match status" value="2"/>
</dbReference>
<organism evidence="3 5">
    <name type="scientific">Gibberella zeae (strain ATCC MYA-4620 / CBS 123657 / FGSC 9075 / NRRL 31084 / PH-1)</name>
    <name type="common">Wheat head blight fungus</name>
    <name type="synonym">Fusarium graminearum</name>
    <dbReference type="NCBI Taxonomy" id="229533"/>
    <lineage>
        <taxon>Eukaryota</taxon>
        <taxon>Fungi</taxon>
        <taxon>Dikarya</taxon>
        <taxon>Ascomycota</taxon>
        <taxon>Pezizomycotina</taxon>
        <taxon>Sordariomycetes</taxon>
        <taxon>Hypocreomycetidae</taxon>
        <taxon>Hypocreales</taxon>
        <taxon>Nectriaceae</taxon>
        <taxon>Fusarium</taxon>
    </lineage>
</organism>
<dbReference type="Gene3D" id="3.30.870.10">
    <property type="entry name" value="Endonuclease Chain A"/>
    <property type="match status" value="2"/>
</dbReference>
<dbReference type="AlphaFoldDB" id="A0A098D5W3"/>
<name>A0A098D5W3_GIBZE</name>
<accession>A0A098D5W3</accession>
<dbReference type="PANTHER" id="PTHR21248:SF11">
    <property type="entry name" value="PLD PHOSPHODIESTERASE DOMAIN-CONTAINING PROTEIN"/>
    <property type="match status" value="1"/>
</dbReference>
<dbReference type="CDD" id="cd00138">
    <property type="entry name" value="PLDc_SF"/>
    <property type="match status" value="1"/>
</dbReference>
<dbReference type="VEuPathDB" id="FungiDB:FGRAMPH1_01G05075"/>
<gene>
    <name evidence="4" type="primary">FG02106.1</name>
    <name evidence="3" type="ORF">FGRAMPH1_01T05075</name>
</gene>
<accession>A0A0E0RSW8</accession>
<reference evidence="4" key="4">
    <citation type="submission" date="2017-01" db="UniProtKB">
        <authorList>
            <consortium name="EnsemblFungi"/>
        </authorList>
    </citation>
    <scope>IDENTIFICATION</scope>
    <source>
        <strain evidence="4">PH-1 / ATCC MYA-4620 / FGSC 9075 / NRRL 31084</strain>
    </source>
</reference>
<reference evidence="3 5" key="3">
    <citation type="journal article" date="2015" name="BMC Genomics">
        <title>The completed genome sequence of the pathogenic ascomycete fungus Fusarium graminearum.</title>
        <authorList>
            <person name="King R."/>
            <person name="Urban M."/>
            <person name="Hammond-Kosack M.C."/>
            <person name="Hassani-Pak K."/>
            <person name="Hammond-Kosack K.E."/>
        </authorList>
    </citation>
    <scope>NUCLEOTIDE SEQUENCE [LARGE SCALE GENOMIC DNA]</scope>
    <source>
        <strain evidence="5">ATCC MYA-4620 / CBS 123657 / FGSC 9075 / NRRL 31084 / PH-1</strain>
        <strain evidence="3">PH-1</strain>
    </source>
</reference>
<evidence type="ECO:0000313" key="4">
    <source>
        <dbReference type="EnsemblFungi" id="CEF74343"/>
    </source>
</evidence>
<dbReference type="eggNOG" id="ENOG502RYWJ">
    <property type="taxonomic scope" value="Eukaryota"/>
</dbReference>
<dbReference type="GO" id="GO:0030572">
    <property type="term" value="F:phosphatidyltransferase activity"/>
    <property type="evidence" value="ECO:0007669"/>
    <property type="project" value="UniProtKB-ARBA"/>
</dbReference>
<dbReference type="GO" id="GO:0032049">
    <property type="term" value="P:cardiolipin biosynthetic process"/>
    <property type="evidence" value="ECO:0007669"/>
    <property type="project" value="UniProtKB-ARBA"/>
</dbReference>
<dbReference type="Pfam" id="PF13091">
    <property type="entry name" value="PLDc_2"/>
    <property type="match status" value="1"/>
</dbReference>
<dbReference type="InterPro" id="IPR001736">
    <property type="entry name" value="PLipase_D/transphosphatidylase"/>
</dbReference>
<feature type="region of interest" description="Disordered" evidence="1">
    <location>
        <begin position="278"/>
        <end position="303"/>
    </location>
</feature>
<sequence length="527" mass="59108">MDESGLLLGDDGSVYSSASSTAPPATHLTSSPGHTRSPPPESSLFPRHISLSMETTAEFPQSFVRPWKELLQSHRDEQQDDFPSYYVNNVDSLITTSLPKSLYVGTGHSIYTRALLPAILSAKHSVQLITCYWAASPSLDAIRDTLEQLATTRIEAKVQTRLKITIGFSSFGLFQKLFHPASRNGYIYEPSKWSKLGLPDQLVLQDAGIDLTVKSIFFTPLSVMHPKFVIVDGKRAWIPSCNVSWERWFEGCVEVEGAIVDRLLAFYDRVWAQDSEPRQLSDVPNDTRGIDAPRPSASATASATQSIEFPTNGLVPTIFLPSPHHRNPRFSFPFLSQKNPPMTPLNAALLTLFANAQRRITILTPNVTSWPVVESLLDALARGIDVQIRTSKGMMLIEQLVTSGTTTAWCLRKFIQRYNALVNQSRPSDPEAQAPTPGKLEIFYYKQLDARRDQDDEPVVSHFKMTLVDDEYLVLGSGNMDRASWWTSQEIGLLFYVPGFQGQHLWNDVLEKRTEVLFQSDHPKRLI</sequence>
<dbReference type="PROSITE" id="PS50035">
    <property type="entry name" value="PLD"/>
    <property type="match status" value="2"/>
</dbReference>
<dbReference type="Proteomes" id="UP000070720">
    <property type="component" value="Chromosome 1"/>
</dbReference>
<feature type="compositionally biased region" description="Low complexity" evidence="1">
    <location>
        <begin position="16"/>
        <end position="32"/>
    </location>
</feature>
<keyword evidence="5" id="KW-1185">Reference proteome</keyword>
<reference evidence="4 5" key="1">
    <citation type="journal article" date="2007" name="Science">
        <title>The Fusarium graminearum genome reveals a link between localized polymorphism and pathogen specialization.</title>
        <authorList>
            <person name="Cuomo C.A."/>
            <person name="Gueldener U."/>
            <person name="Xu J.-R."/>
            <person name="Trail F."/>
            <person name="Turgeon B.G."/>
            <person name="Di Pietro A."/>
            <person name="Walton J.D."/>
            <person name="Ma L.-J."/>
            <person name="Baker S.E."/>
            <person name="Rep M."/>
            <person name="Adam G."/>
            <person name="Antoniw J."/>
            <person name="Baldwin T."/>
            <person name="Calvo S.E."/>
            <person name="Chang Y.-L."/>
            <person name="DeCaprio D."/>
            <person name="Gale L.R."/>
            <person name="Gnerre S."/>
            <person name="Goswami R.S."/>
            <person name="Hammond-Kosack K."/>
            <person name="Harris L.J."/>
            <person name="Hilburn K."/>
            <person name="Kennell J.C."/>
            <person name="Kroken S."/>
            <person name="Magnuson J.K."/>
            <person name="Mannhaupt G."/>
            <person name="Mauceli E.W."/>
            <person name="Mewes H.-W."/>
            <person name="Mitterbauer R."/>
            <person name="Muehlbauer G."/>
            <person name="Muensterkoetter M."/>
            <person name="Nelson D."/>
            <person name="O'Donnell K."/>
            <person name="Ouellet T."/>
            <person name="Qi W."/>
            <person name="Quesneville H."/>
            <person name="Roncero M.I.G."/>
            <person name="Seong K.-Y."/>
            <person name="Tetko I.V."/>
            <person name="Urban M."/>
            <person name="Waalwijk C."/>
            <person name="Ward T.J."/>
            <person name="Yao J."/>
            <person name="Birren B.W."/>
            <person name="Kistler H.C."/>
        </authorList>
    </citation>
    <scope>NUCLEOTIDE SEQUENCE [LARGE SCALE GENOMIC DNA]</scope>
    <source>
        <strain evidence="5">ATCC MYA-4620 / CBS 123657 / FGSC 9075 / NRRL 31084 / PH-1</strain>
        <strain evidence="4">PH-1 / ATCC MYA-4620 / FGSC 9075 / NRRL 31084</strain>
    </source>
</reference>
<evidence type="ECO:0000313" key="3">
    <source>
        <dbReference type="EMBL" id="CEF74343.1"/>
    </source>
</evidence>
<dbReference type="SUPFAM" id="SSF56024">
    <property type="entry name" value="Phospholipase D/nuclease"/>
    <property type="match status" value="2"/>
</dbReference>
<feature type="domain" description="PLD phosphodiesterase" evidence="2">
    <location>
        <begin position="457"/>
        <end position="484"/>
    </location>
</feature>
<proteinExistence type="predicted"/>
<dbReference type="InterPro" id="IPR025202">
    <property type="entry name" value="PLD-like_dom"/>
</dbReference>
<dbReference type="InParanoid" id="A0A098D5W3"/>
<feature type="domain" description="PLD phosphodiesterase" evidence="2">
    <location>
        <begin position="220"/>
        <end position="247"/>
    </location>
</feature>
<evidence type="ECO:0000256" key="1">
    <source>
        <dbReference type="SAM" id="MobiDB-lite"/>
    </source>
</evidence>
<dbReference type="EnsemblFungi" id="CEF74343">
    <property type="protein sequence ID" value="CEF74343"/>
    <property type="gene ID" value="FGRRES_02106_M"/>
</dbReference>
<dbReference type="PANTHER" id="PTHR21248">
    <property type="entry name" value="CARDIOLIPIN SYNTHASE"/>
    <property type="match status" value="1"/>
</dbReference>
<reference evidence="4 5" key="2">
    <citation type="journal article" date="2010" name="Nature">
        <title>Comparative genomics reveals mobile pathogenicity chromosomes in Fusarium.</title>
        <authorList>
            <person name="Ma L.J."/>
            <person name="van der Does H.C."/>
            <person name="Borkovich K.A."/>
            <person name="Coleman J.J."/>
            <person name="Daboussi M.J."/>
            <person name="Di Pietro A."/>
            <person name="Dufresne M."/>
            <person name="Freitag M."/>
            <person name="Grabherr M."/>
            <person name="Henrissat B."/>
            <person name="Houterman P.M."/>
            <person name="Kang S."/>
            <person name="Shim W.B."/>
            <person name="Woloshuk C."/>
            <person name="Xie X."/>
            <person name="Xu J.R."/>
            <person name="Antoniw J."/>
            <person name="Baker S.E."/>
            <person name="Bluhm B.H."/>
            <person name="Breakspear A."/>
            <person name="Brown D.W."/>
            <person name="Butchko R.A."/>
            <person name="Chapman S."/>
            <person name="Coulson R."/>
            <person name="Coutinho P.M."/>
            <person name="Danchin E.G."/>
            <person name="Diener A."/>
            <person name="Gale L.R."/>
            <person name="Gardiner D.M."/>
            <person name="Goff S."/>
            <person name="Hammond-Kosack K.E."/>
            <person name="Hilburn K."/>
            <person name="Hua-Van A."/>
            <person name="Jonkers W."/>
            <person name="Kazan K."/>
            <person name="Kodira C.D."/>
            <person name="Koehrsen M."/>
            <person name="Kumar L."/>
            <person name="Lee Y.H."/>
            <person name="Li L."/>
            <person name="Manners J.M."/>
            <person name="Miranda-Saavedra D."/>
            <person name="Mukherjee M."/>
            <person name="Park G."/>
            <person name="Park J."/>
            <person name="Park S.Y."/>
            <person name="Proctor R.H."/>
            <person name="Regev A."/>
            <person name="Ruiz-Roldan M.C."/>
            <person name="Sain D."/>
            <person name="Sakthikumar S."/>
            <person name="Sykes S."/>
            <person name="Schwartz D.C."/>
            <person name="Turgeon B.G."/>
            <person name="Wapinski I."/>
            <person name="Yoder O."/>
            <person name="Young S."/>
            <person name="Zeng Q."/>
            <person name="Zhou S."/>
            <person name="Galagan J."/>
            <person name="Cuomo C.A."/>
            <person name="Kistler H.C."/>
            <person name="Rep M."/>
        </authorList>
    </citation>
    <scope>GENOME REANNOTATION</scope>
    <source>
        <strain evidence="5">ATCC MYA-4620 / CBS 123657 / FGSC 9075 / NRRL 31084 / PH-1</strain>
        <strain evidence="4">PH-1 / ATCC MYA-4620 / FGSC 9075 / NRRL 31084</strain>
    </source>
</reference>
<evidence type="ECO:0000259" key="2">
    <source>
        <dbReference type="PROSITE" id="PS50035"/>
    </source>
</evidence>
<dbReference type="EMBL" id="HG970332">
    <property type="protein sequence ID" value="CEF74343.1"/>
    <property type="molecule type" value="Genomic_DNA"/>
</dbReference>
<protein>
    <submittedName>
        <fullName evidence="3">Chromosome 1, complete genome</fullName>
    </submittedName>
</protein>
<evidence type="ECO:0000313" key="5">
    <source>
        <dbReference type="Proteomes" id="UP000070720"/>
    </source>
</evidence>